<evidence type="ECO:0000313" key="2">
    <source>
        <dbReference type="Proteomes" id="UP001392437"/>
    </source>
</evidence>
<comment type="caution">
    <text evidence="1">The sequence shown here is derived from an EMBL/GenBank/DDBJ whole genome shotgun (WGS) entry which is preliminary data.</text>
</comment>
<gene>
    <name evidence="1" type="ORF">PG999_003177</name>
</gene>
<dbReference type="EMBL" id="JAQQWP010000002">
    <property type="protein sequence ID" value="KAK8130797.1"/>
    <property type="molecule type" value="Genomic_DNA"/>
</dbReference>
<organism evidence="1 2">
    <name type="scientific">Apiospora kogelbergensis</name>
    <dbReference type="NCBI Taxonomy" id="1337665"/>
    <lineage>
        <taxon>Eukaryota</taxon>
        <taxon>Fungi</taxon>
        <taxon>Dikarya</taxon>
        <taxon>Ascomycota</taxon>
        <taxon>Pezizomycotina</taxon>
        <taxon>Sordariomycetes</taxon>
        <taxon>Xylariomycetidae</taxon>
        <taxon>Amphisphaeriales</taxon>
        <taxon>Apiosporaceae</taxon>
        <taxon>Apiospora</taxon>
    </lineage>
</organism>
<accession>A0AAW0RA90</accession>
<dbReference type="PANTHER" id="PTHR24148">
    <property type="entry name" value="ANKYRIN REPEAT DOMAIN-CONTAINING PROTEIN 39 HOMOLOG-RELATED"/>
    <property type="match status" value="1"/>
</dbReference>
<reference evidence="1 2" key="1">
    <citation type="submission" date="2023-01" db="EMBL/GenBank/DDBJ databases">
        <title>Analysis of 21 Apiospora genomes using comparative genomics revels a genus with tremendous synthesis potential of carbohydrate active enzymes and secondary metabolites.</title>
        <authorList>
            <person name="Sorensen T."/>
        </authorList>
    </citation>
    <scope>NUCLEOTIDE SEQUENCE [LARGE SCALE GENOMIC DNA]</scope>
    <source>
        <strain evidence="1 2">CBS 117206</strain>
    </source>
</reference>
<dbReference type="InterPro" id="IPR052895">
    <property type="entry name" value="HetReg/Transcr_Mod"/>
</dbReference>
<evidence type="ECO:0008006" key="3">
    <source>
        <dbReference type="Google" id="ProtNLM"/>
    </source>
</evidence>
<sequence>MPIDFSEVEFRSLVALLCRPWFTRLWIRQETFLANSHAIICCGDLRVFWTAFRNALALFHRKSKKSENPGPEKAARGRAFAVKGMLEDGVSGDLGVTPNYTKTYEEVYTTAVERSAAHFISLDSQCESSNSAAIATDNQKRFTRVFWTVATEIETTGPAIGLRWDQGLPEEIAILHAAISMLDTTVRPVHARNANFVQIYVHALQAGVRADRHHPPTQYDASAHDYIEVVQQLLAGTLSSDRAAANPGMSRVVSYYCEYLVGRRLGWDAADVPILCPGHAKPGDQVSLLVGCRFPMLLRPAGDKGYAVVGQCITRDTCDGEAMLGPLLRGTRVAKVAGAQWEFGYVAESTGYLSFLDLRLDDETLLGPDVDA</sequence>
<evidence type="ECO:0000313" key="1">
    <source>
        <dbReference type="EMBL" id="KAK8130797.1"/>
    </source>
</evidence>
<dbReference type="Proteomes" id="UP001392437">
    <property type="component" value="Unassembled WGS sequence"/>
</dbReference>
<dbReference type="PANTHER" id="PTHR24148:SF64">
    <property type="entry name" value="HETEROKARYON INCOMPATIBILITY DOMAIN-CONTAINING PROTEIN"/>
    <property type="match status" value="1"/>
</dbReference>
<proteinExistence type="predicted"/>
<keyword evidence="2" id="KW-1185">Reference proteome</keyword>
<protein>
    <recommendedName>
        <fullName evidence="3">Heterokaryon incompatibility domain-containing protein</fullName>
    </recommendedName>
</protein>
<name>A0AAW0RA90_9PEZI</name>
<dbReference type="AlphaFoldDB" id="A0AAW0RA90"/>